<dbReference type="RefSeq" id="WP_056966717.1">
    <property type="nucleotide sequence ID" value="NZ_BJOQ01000021.1"/>
</dbReference>
<dbReference type="OrthoDB" id="9773999at2"/>
<dbReference type="NCBIfam" id="TIGR00005">
    <property type="entry name" value="rluA_subfam"/>
    <property type="match status" value="1"/>
</dbReference>
<accession>A0A8D4LGK6</accession>
<dbReference type="InterPro" id="IPR006145">
    <property type="entry name" value="PsdUridine_synth_RsuA/RluA"/>
</dbReference>
<dbReference type="PROSITE" id="PS01129">
    <property type="entry name" value="PSI_RLU"/>
    <property type="match status" value="1"/>
</dbReference>
<evidence type="ECO:0000313" key="4">
    <source>
        <dbReference type="EMBL" id="WDC92461.1"/>
    </source>
</evidence>
<dbReference type="GO" id="GO:0140098">
    <property type="term" value="F:catalytic activity, acting on RNA"/>
    <property type="evidence" value="ECO:0007669"/>
    <property type="project" value="UniProtKB-ARBA"/>
</dbReference>
<gene>
    <name evidence="4" type="ORF">PSR33_02605</name>
</gene>
<comment type="similarity">
    <text evidence="2 3">Belongs to the pseudouridine synthase RluA family.</text>
</comment>
<dbReference type="EMBL" id="CP117683">
    <property type="protein sequence ID" value="WDC92461.1"/>
    <property type="molecule type" value="Genomic_DNA"/>
</dbReference>
<dbReference type="Proteomes" id="UP001215533">
    <property type="component" value="Chromosome"/>
</dbReference>
<dbReference type="SUPFAM" id="SSF55120">
    <property type="entry name" value="Pseudouridine synthase"/>
    <property type="match status" value="1"/>
</dbReference>
<dbReference type="Pfam" id="PF00849">
    <property type="entry name" value="PseudoU_synth_2"/>
    <property type="match status" value="1"/>
</dbReference>
<dbReference type="CDD" id="cd02869">
    <property type="entry name" value="PseudoU_synth_RluA_like"/>
    <property type="match status" value="1"/>
</dbReference>
<name>A0A8D4LGK6_LATCU</name>
<comment type="catalytic activity">
    <reaction evidence="1 3">
        <text>a uridine in RNA = a pseudouridine in RNA</text>
        <dbReference type="Rhea" id="RHEA:48348"/>
        <dbReference type="Rhea" id="RHEA-COMP:12068"/>
        <dbReference type="Rhea" id="RHEA-COMP:12069"/>
        <dbReference type="ChEBI" id="CHEBI:65314"/>
        <dbReference type="ChEBI" id="CHEBI:65315"/>
    </reaction>
</comment>
<comment type="function">
    <text evidence="3">Responsible for synthesis of pseudouridine from uracil.</text>
</comment>
<dbReference type="PANTHER" id="PTHR21600">
    <property type="entry name" value="MITOCHONDRIAL RNA PSEUDOURIDINE SYNTHASE"/>
    <property type="match status" value="1"/>
</dbReference>
<evidence type="ECO:0000313" key="5">
    <source>
        <dbReference type="Proteomes" id="UP001215533"/>
    </source>
</evidence>
<dbReference type="EC" id="5.4.99.-" evidence="3"/>
<dbReference type="InterPro" id="IPR006224">
    <property type="entry name" value="PsdUridine_synth_RluA-like_CS"/>
</dbReference>
<dbReference type="InterPro" id="IPR050188">
    <property type="entry name" value="RluA_PseudoU_synthase"/>
</dbReference>
<dbReference type="PANTHER" id="PTHR21600:SF87">
    <property type="entry name" value="RNA PSEUDOURIDYLATE SYNTHASE DOMAIN-CONTAINING PROTEIN 1"/>
    <property type="match status" value="1"/>
</dbReference>
<dbReference type="AlphaFoldDB" id="A0A8D4LGK6"/>
<reference evidence="4" key="1">
    <citation type="submission" date="2023-02" db="EMBL/GenBank/DDBJ databases">
        <title>Complete genome sequence of Lactobacillus curvatus CACC879 isolated from Pig feces.</title>
        <authorList>
            <person name="Park S."/>
            <person name="Park M.A."/>
            <person name="Kim D.-H."/>
            <person name="Kim Y."/>
        </authorList>
    </citation>
    <scope>NUCLEOTIDE SEQUENCE</scope>
    <source>
        <strain evidence="4">CACC879</strain>
    </source>
</reference>
<sequence>MIIYQKKVTLAPDFSPMSVRGLLNHWLVPQKMQHFLRINQDILVNGHYLAFNRHVEAGDQITMNFSEVSVKVQDYELDERQSFSVLYEDDDLLVVNKPAGIKTHPNGPGENFTLMNQVAAYLAKQDKKAYMVHRIDQATSGVLLIGKTPIVIGILNRQLSQKTMSRQYIAIANDPEQTLLEHATINLPIGVDPYNKRKRTIDYITGLSAVTHYQLLHRKGPAATLAVNLETGRTHQIRLHLAADGHPILGDPLYFPTDSTQRLLLHGQTLRYTEPFTDEQRTVTAPIPDIFNQYVD</sequence>
<dbReference type="GO" id="GO:0003723">
    <property type="term" value="F:RNA binding"/>
    <property type="evidence" value="ECO:0007669"/>
    <property type="project" value="InterPro"/>
</dbReference>
<dbReference type="GeneID" id="49609981"/>
<proteinExistence type="inferred from homology"/>
<evidence type="ECO:0000256" key="1">
    <source>
        <dbReference type="ARBA" id="ARBA00000073"/>
    </source>
</evidence>
<dbReference type="InterPro" id="IPR020103">
    <property type="entry name" value="PsdUridine_synth_cat_dom_sf"/>
</dbReference>
<dbReference type="InterPro" id="IPR006225">
    <property type="entry name" value="PsdUridine_synth_RluC/D"/>
</dbReference>
<evidence type="ECO:0000256" key="2">
    <source>
        <dbReference type="ARBA" id="ARBA00010876"/>
    </source>
</evidence>
<keyword evidence="3" id="KW-0413">Isomerase</keyword>
<organism evidence="4 5">
    <name type="scientific">Latilactobacillus curvatus</name>
    <name type="common">Lactobacillus curvatus</name>
    <dbReference type="NCBI Taxonomy" id="28038"/>
    <lineage>
        <taxon>Bacteria</taxon>
        <taxon>Bacillati</taxon>
        <taxon>Bacillota</taxon>
        <taxon>Bacilli</taxon>
        <taxon>Lactobacillales</taxon>
        <taxon>Lactobacillaceae</taxon>
        <taxon>Latilactobacillus</taxon>
    </lineage>
</organism>
<evidence type="ECO:0000256" key="3">
    <source>
        <dbReference type="RuleBase" id="RU362028"/>
    </source>
</evidence>
<protein>
    <recommendedName>
        <fullName evidence="3">Pseudouridine synthase</fullName>
        <ecNumber evidence="3">5.4.99.-</ecNumber>
    </recommendedName>
</protein>
<dbReference type="GO" id="GO:0000455">
    <property type="term" value="P:enzyme-directed rRNA pseudouridine synthesis"/>
    <property type="evidence" value="ECO:0007669"/>
    <property type="project" value="TreeGrafter"/>
</dbReference>
<dbReference type="GO" id="GO:0009982">
    <property type="term" value="F:pseudouridine synthase activity"/>
    <property type="evidence" value="ECO:0007669"/>
    <property type="project" value="InterPro"/>
</dbReference>
<dbReference type="Gene3D" id="3.30.2350.10">
    <property type="entry name" value="Pseudouridine synthase"/>
    <property type="match status" value="1"/>
</dbReference>